<evidence type="ECO:0000313" key="5">
    <source>
        <dbReference type="Proteomes" id="UP000541109"/>
    </source>
</evidence>
<dbReference type="Pfam" id="PF13439">
    <property type="entry name" value="Glyco_transf_4"/>
    <property type="match status" value="1"/>
</dbReference>
<keyword evidence="5" id="KW-1185">Reference proteome</keyword>
<feature type="region of interest" description="Disordered" evidence="1">
    <location>
        <begin position="1"/>
        <end position="21"/>
    </location>
</feature>
<name>A0A839A931_9HYPH</name>
<dbReference type="InterPro" id="IPR028098">
    <property type="entry name" value="Glyco_trans_4-like_N"/>
</dbReference>
<feature type="domain" description="Glycosyltransferase subfamily 4-like N-terminal" evidence="3">
    <location>
        <begin position="36"/>
        <end position="190"/>
    </location>
</feature>
<gene>
    <name evidence="4" type="ORF">H2509_01780</name>
</gene>
<dbReference type="InterPro" id="IPR050194">
    <property type="entry name" value="Glycosyltransferase_grp1"/>
</dbReference>
<keyword evidence="4" id="KW-0808">Transferase</keyword>
<dbReference type="PANTHER" id="PTHR45947">
    <property type="entry name" value="SULFOQUINOVOSYL TRANSFERASE SQD2"/>
    <property type="match status" value="1"/>
</dbReference>
<evidence type="ECO:0000259" key="3">
    <source>
        <dbReference type="Pfam" id="PF13439"/>
    </source>
</evidence>
<protein>
    <submittedName>
        <fullName evidence="4">Glycosyltransferase family 4 protein</fullName>
    </submittedName>
</protein>
<comment type="caution">
    <text evidence="4">The sequence shown here is derived from an EMBL/GenBank/DDBJ whole genome shotgun (WGS) entry which is preliminary data.</text>
</comment>
<dbReference type="GO" id="GO:0016758">
    <property type="term" value="F:hexosyltransferase activity"/>
    <property type="evidence" value="ECO:0007669"/>
    <property type="project" value="TreeGrafter"/>
</dbReference>
<dbReference type="Gene3D" id="3.40.50.2000">
    <property type="entry name" value="Glycogen Phosphorylase B"/>
    <property type="match status" value="2"/>
</dbReference>
<evidence type="ECO:0000313" key="4">
    <source>
        <dbReference type="EMBL" id="MBA5775851.1"/>
    </source>
</evidence>
<dbReference type="SUPFAM" id="SSF53756">
    <property type="entry name" value="UDP-Glycosyltransferase/glycogen phosphorylase"/>
    <property type="match status" value="1"/>
</dbReference>
<sequence length="419" mass="45312">MPPQSQTSDLAQPTPRGKPPLARRTILQIIPELETGGAERTTVDIARALVQRGDRAIVLSEGGRLVGELKEVGADHIVFPAAAKAPWTILANAWRIARLIRREGVDIIHARSRAPAWSALIAARLTRIPFVTTYHGIYNQKSRLKALYNSVMARGDRVIANSHYTARLIRERHPFVADRINVIHRGSDLAAYDKGSINEERADCLRKAWGLASDTPVILNVARLTPWKGQRILIDALVQLKSAGNDQWTAVLAGSHQGREDYRADLEERIRTSGLFGKVRLVGHCDDVAAALALASVAVVASIEPEAFGRAAVEAQAAGVPVIVTDLGAAPETVLCPPDVPEDQRTGWRVPPGDAAALARTLGFVLGLGGTGRQLLAESARSHVHAHFSVEAMCTATLNVYDRLPGRSGSFKRTMQVDG</sequence>
<dbReference type="InterPro" id="IPR001296">
    <property type="entry name" value="Glyco_trans_1"/>
</dbReference>
<dbReference type="Pfam" id="PF00534">
    <property type="entry name" value="Glycos_transf_1"/>
    <property type="match status" value="1"/>
</dbReference>
<dbReference type="PANTHER" id="PTHR45947:SF3">
    <property type="entry name" value="SULFOQUINOVOSYL TRANSFERASE SQD2"/>
    <property type="match status" value="1"/>
</dbReference>
<dbReference type="AlphaFoldDB" id="A0A839A931"/>
<dbReference type="RefSeq" id="WP_182161694.1">
    <property type="nucleotide sequence ID" value="NZ_JACFXV010000031.1"/>
</dbReference>
<accession>A0A839A931</accession>
<organism evidence="4 5">
    <name type="scientific">Stappia albiluteola</name>
    <dbReference type="NCBI Taxonomy" id="2758565"/>
    <lineage>
        <taxon>Bacteria</taxon>
        <taxon>Pseudomonadati</taxon>
        <taxon>Pseudomonadota</taxon>
        <taxon>Alphaproteobacteria</taxon>
        <taxon>Hyphomicrobiales</taxon>
        <taxon>Stappiaceae</taxon>
        <taxon>Stappia</taxon>
    </lineage>
</organism>
<feature type="compositionally biased region" description="Polar residues" evidence="1">
    <location>
        <begin position="1"/>
        <end position="11"/>
    </location>
</feature>
<evidence type="ECO:0000256" key="1">
    <source>
        <dbReference type="SAM" id="MobiDB-lite"/>
    </source>
</evidence>
<dbReference type="Proteomes" id="UP000541109">
    <property type="component" value="Unassembled WGS sequence"/>
</dbReference>
<proteinExistence type="predicted"/>
<feature type="domain" description="Glycosyl transferase family 1" evidence="2">
    <location>
        <begin position="206"/>
        <end position="366"/>
    </location>
</feature>
<dbReference type="CDD" id="cd03819">
    <property type="entry name" value="GT4_WavL-like"/>
    <property type="match status" value="1"/>
</dbReference>
<reference evidence="4 5" key="1">
    <citation type="submission" date="2020-07" db="EMBL/GenBank/DDBJ databases">
        <title>Stappia sp., F7233, whole genome shotgun sequencing project.</title>
        <authorList>
            <person name="Jiang S."/>
            <person name="Liu Z.W."/>
            <person name="Du Z.J."/>
        </authorList>
    </citation>
    <scope>NUCLEOTIDE SEQUENCE [LARGE SCALE GENOMIC DNA]</scope>
    <source>
        <strain evidence="4 5">F7233</strain>
    </source>
</reference>
<evidence type="ECO:0000259" key="2">
    <source>
        <dbReference type="Pfam" id="PF00534"/>
    </source>
</evidence>
<dbReference type="EMBL" id="JACFXV010000031">
    <property type="protein sequence ID" value="MBA5775851.1"/>
    <property type="molecule type" value="Genomic_DNA"/>
</dbReference>